<dbReference type="InterPro" id="IPR000477">
    <property type="entry name" value="RT_dom"/>
</dbReference>
<name>L7LW06_RHIPC</name>
<dbReference type="Pfam" id="PF00078">
    <property type="entry name" value="RVT_1"/>
    <property type="match status" value="1"/>
</dbReference>
<dbReference type="Gene3D" id="3.60.10.10">
    <property type="entry name" value="Endonuclease/exonuclease/phosphatase"/>
    <property type="match status" value="1"/>
</dbReference>
<accession>L7LW06</accession>
<dbReference type="PANTHER" id="PTHR33332">
    <property type="entry name" value="REVERSE TRANSCRIPTASE DOMAIN-CONTAINING PROTEIN"/>
    <property type="match status" value="1"/>
</dbReference>
<dbReference type="CDD" id="cd01650">
    <property type="entry name" value="RT_nLTR_like"/>
    <property type="match status" value="1"/>
</dbReference>
<sequence length="883" mass="102107">MFVLNGYEAHFMSRANQRGGGIALFVRTRYCTTSMNFSFINAECLPIKITLSNTDLILLAIYRPPKNSVTRFLCELDEVLNGQATVDQICVVGDLNINILNSTTVTVSDYLSILSKYGLQSTINFPTREECIQTRLVSSCIDHIAMRAPNYSLRSCVIRQKLADHYFVACRLCGRLPMPSDENTEAINKSNELKIEIFNSKVFDQFIAQFDWMQLTVGSNYSIVYENFCEQLLKFERSSTYVITKKYRKNYSWFTADIMRAISYRDWLWKRSRRSPKNQDLKIEYKIARNRVVALLRSAKKRYFLERFNQAYKNSAKTWALINNLRGKKITPTDLLESFSEKPEIVVDKFNSFFTRFSKNAHAHKRTCTLKQSVPASAYLPMLSKEDLRRIIFSFRPNKQPGIDGVAVSTLRRNFEALAEILLFILNGFLTSASIPEKLKTAIVKPLFKAGKKDDIENYRPISILPILSQILEKFLLQCMTSFLQKFSLLTPRQFGFIANRSTTTLLEEFSDEIYSALDKNLFCCALFLDLAKAFETVNHGILLEKLFRLGFRGPFYDVLHNYLQDRSQVVKGCREVISNRKYITAGVPQGSVLSPLLFNLFMNDFPSGICKANVYQYADDTVLLTRHIRYEGAINALQSAIHEAMLWFEENCLIVNEKKTKLICFRSPLKIQKMDMPIFLHTEHCKSCKCTAVEIVETFRYLGVIFHSGMSWQHHMAFICSKLRSVACLLFNIKSLVPLPVKKMIVHSLAYSTVRYGITVFAFCSERWKTRIDSLLRNILKSVAYGSKVDDNTLFYDLGFSMFHDLFTKTVILRYNWCDDFKVPYVARRPLREKKRFTVPRFSTRYGEACRSVYIPKIFNELPEEFFSASSKKQLKKLLSEL</sequence>
<dbReference type="SUPFAM" id="SSF56672">
    <property type="entry name" value="DNA/RNA polymerases"/>
    <property type="match status" value="1"/>
</dbReference>
<reference evidence="2" key="1">
    <citation type="submission" date="2012-11" db="EMBL/GenBank/DDBJ databases">
        <authorList>
            <person name="Lucero-Rivera Y.E."/>
            <person name="Tovar-Ramirez D."/>
        </authorList>
    </citation>
    <scope>NUCLEOTIDE SEQUENCE</scope>
    <source>
        <tissue evidence="2">Salivary gland</tissue>
    </source>
</reference>
<dbReference type="SUPFAM" id="SSF56219">
    <property type="entry name" value="DNase I-like"/>
    <property type="match status" value="1"/>
</dbReference>
<dbReference type="InterPro" id="IPR036691">
    <property type="entry name" value="Endo/exonu/phosph_ase_sf"/>
</dbReference>
<proteinExistence type="evidence at transcript level"/>
<dbReference type="EMBL" id="GACK01009044">
    <property type="protein sequence ID" value="JAA55990.1"/>
    <property type="molecule type" value="mRNA"/>
</dbReference>
<feature type="domain" description="Reverse transcriptase" evidence="1">
    <location>
        <begin position="428"/>
        <end position="707"/>
    </location>
</feature>
<dbReference type="InterPro" id="IPR043502">
    <property type="entry name" value="DNA/RNA_pol_sf"/>
</dbReference>
<evidence type="ECO:0000313" key="2">
    <source>
        <dbReference type="EMBL" id="JAA55990.1"/>
    </source>
</evidence>
<organism evidence="2">
    <name type="scientific">Rhipicephalus pulchellus</name>
    <name type="common">Yellow backed tick</name>
    <name type="synonym">Dermacentor pulchellus</name>
    <dbReference type="NCBI Taxonomy" id="72859"/>
    <lineage>
        <taxon>Eukaryota</taxon>
        <taxon>Metazoa</taxon>
        <taxon>Ecdysozoa</taxon>
        <taxon>Arthropoda</taxon>
        <taxon>Chelicerata</taxon>
        <taxon>Arachnida</taxon>
        <taxon>Acari</taxon>
        <taxon>Parasitiformes</taxon>
        <taxon>Ixodida</taxon>
        <taxon>Ixodoidea</taxon>
        <taxon>Ixodidae</taxon>
        <taxon>Rhipicephalinae</taxon>
        <taxon>Rhipicephalus</taxon>
        <taxon>Rhipicephalus</taxon>
    </lineage>
</organism>
<reference evidence="2" key="2">
    <citation type="journal article" date="2015" name="J. Proteomics">
        <title>Sexual differences in the sialomes of the zebra tick, Rhipicephalus pulchellus.</title>
        <authorList>
            <person name="Tan A.W."/>
            <person name="Francischetti I.M."/>
            <person name="Slovak M."/>
            <person name="Kini R.M."/>
            <person name="Ribeiro J.M."/>
        </authorList>
    </citation>
    <scope>NUCLEOTIDE SEQUENCE</scope>
    <source>
        <tissue evidence="2">Salivary gland</tissue>
    </source>
</reference>
<dbReference type="PROSITE" id="PS50878">
    <property type="entry name" value="RT_POL"/>
    <property type="match status" value="1"/>
</dbReference>
<evidence type="ECO:0000259" key="1">
    <source>
        <dbReference type="PROSITE" id="PS50878"/>
    </source>
</evidence>
<dbReference type="AlphaFoldDB" id="L7LW06"/>
<dbReference type="GO" id="GO:0071897">
    <property type="term" value="P:DNA biosynthetic process"/>
    <property type="evidence" value="ECO:0007669"/>
    <property type="project" value="UniProtKB-ARBA"/>
</dbReference>
<protein>
    <submittedName>
        <fullName evidence="2">Putative tick transposon</fullName>
    </submittedName>
</protein>